<name>A0A6A6NYT6_9PEZI</name>
<dbReference type="Pfam" id="PF24808">
    <property type="entry name" value="DUF7707"/>
    <property type="match status" value="1"/>
</dbReference>
<protein>
    <recommendedName>
        <fullName evidence="2">DUF7707 domain-containing protein</fullName>
    </recommendedName>
</protein>
<dbReference type="OrthoDB" id="2121879at2759"/>
<dbReference type="PANTHER" id="PTHR38118:SF2">
    <property type="entry name" value="CDP-ALCOHOL PHOSPHATIDYLTRANSFERASE PROTEIN"/>
    <property type="match status" value="1"/>
</dbReference>
<dbReference type="AlphaFoldDB" id="A0A6A6NYT6"/>
<keyword evidence="1" id="KW-0732">Signal</keyword>
<reference evidence="3" key="1">
    <citation type="journal article" date="2020" name="Stud. Mycol.">
        <title>101 Dothideomycetes genomes: a test case for predicting lifestyles and emergence of pathogens.</title>
        <authorList>
            <person name="Haridas S."/>
            <person name="Albert R."/>
            <person name="Binder M."/>
            <person name="Bloem J."/>
            <person name="Labutti K."/>
            <person name="Salamov A."/>
            <person name="Andreopoulos B."/>
            <person name="Baker S."/>
            <person name="Barry K."/>
            <person name="Bills G."/>
            <person name="Bluhm B."/>
            <person name="Cannon C."/>
            <person name="Castanera R."/>
            <person name="Culley D."/>
            <person name="Daum C."/>
            <person name="Ezra D."/>
            <person name="Gonzalez J."/>
            <person name="Henrissat B."/>
            <person name="Kuo A."/>
            <person name="Liang C."/>
            <person name="Lipzen A."/>
            <person name="Lutzoni F."/>
            <person name="Magnuson J."/>
            <person name="Mondo S."/>
            <person name="Nolan M."/>
            <person name="Ohm R."/>
            <person name="Pangilinan J."/>
            <person name="Park H.-J."/>
            <person name="Ramirez L."/>
            <person name="Alfaro M."/>
            <person name="Sun H."/>
            <person name="Tritt A."/>
            <person name="Yoshinaga Y."/>
            <person name="Zwiers L.-H."/>
            <person name="Turgeon B."/>
            <person name="Goodwin S."/>
            <person name="Spatafora J."/>
            <person name="Crous P."/>
            <person name="Grigoriev I."/>
        </authorList>
    </citation>
    <scope>NUCLEOTIDE SEQUENCE</scope>
    <source>
        <strain evidence="3">ATCC 16933</strain>
    </source>
</reference>
<accession>A0A6A6NYT6</accession>
<sequence length="201" mass="20475">MLFSTALLVAASAWTGLVAAQNDTSAPDVTISPDSVPITTRQNWCRSQKESCPEICGGIANENECDPNQLTFVCECADGSNPNITDFAQTLPSLICDEWFEQCIDQNTGNAQGQEVCMSVVCGQRDPADVDEGESSATASGAATATATASASSSATDEAASTTEAAASATSSDAAVALHIAQNYGSGVLAAGLFALFGFVA</sequence>
<keyword evidence="4" id="KW-1185">Reference proteome</keyword>
<dbReference type="PANTHER" id="PTHR38118">
    <property type="entry name" value="ANCHORED CELL WALL PROTEIN 11-RELATED"/>
    <property type="match status" value="1"/>
</dbReference>
<evidence type="ECO:0000256" key="1">
    <source>
        <dbReference type="SAM" id="SignalP"/>
    </source>
</evidence>
<dbReference type="EMBL" id="MU001682">
    <property type="protein sequence ID" value="KAF2456677.1"/>
    <property type="molecule type" value="Genomic_DNA"/>
</dbReference>
<dbReference type="Proteomes" id="UP000799766">
    <property type="component" value="Unassembled WGS sequence"/>
</dbReference>
<dbReference type="InterPro" id="IPR056124">
    <property type="entry name" value="DUF7707"/>
</dbReference>
<proteinExistence type="predicted"/>
<evidence type="ECO:0000313" key="4">
    <source>
        <dbReference type="Proteomes" id="UP000799766"/>
    </source>
</evidence>
<feature type="chain" id="PRO_5025336749" description="DUF7707 domain-containing protein" evidence="1">
    <location>
        <begin position="21"/>
        <end position="201"/>
    </location>
</feature>
<evidence type="ECO:0000313" key="3">
    <source>
        <dbReference type="EMBL" id="KAF2456677.1"/>
    </source>
</evidence>
<organism evidence="3 4">
    <name type="scientific">Lineolata rhizophorae</name>
    <dbReference type="NCBI Taxonomy" id="578093"/>
    <lineage>
        <taxon>Eukaryota</taxon>
        <taxon>Fungi</taxon>
        <taxon>Dikarya</taxon>
        <taxon>Ascomycota</taxon>
        <taxon>Pezizomycotina</taxon>
        <taxon>Dothideomycetes</taxon>
        <taxon>Dothideomycetes incertae sedis</taxon>
        <taxon>Lineolatales</taxon>
        <taxon>Lineolataceae</taxon>
        <taxon>Lineolata</taxon>
    </lineage>
</organism>
<feature type="domain" description="DUF7707" evidence="2">
    <location>
        <begin position="30"/>
        <end position="127"/>
    </location>
</feature>
<gene>
    <name evidence="3" type="ORF">BDY21DRAFT_345779</name>
</gene>
<feature type="signal peptide" evidence="1">
    <location>
        <begin position="1"/>
        <end position="20"/>
    </location>
</feature>
<evidence type="ECO:0000259" key="2">
    <source>
        <dbReference type="Pfam" id="PF24808"/>
    </source>
</evidence>